<dbReference type="GO" id="GO:0098609">
    <property type="term" value="P:cell-cell adhesion"/>
    <property type="evidence" value="ECO:0007669"/>
    <property type="project" value="TreeGrafter"/>
</dbReference>
<dbReference type="PANTHER" id="PTHR10082">
    <property type="entry name" value="INTEGRIN BETA SUBUNIT"/>
    <property type="match status" value="1"/>
</dbReference>
<dbReference type="SUPFAM" id="SSF53300">
    <property type="entry name" value="vWA-like"/>
    <property type="match status" value="1"/>
</dbReference>
<evidence type="ECO:0000256" key="12">
    <source>
        <dbReference type="SAM" id="SignalP"/>
    </source>
</evidence>
<evidence type="ECO:0000256" key="3">
    <source>
        <dbReference type="ARBA" id="ARBA00022536"/>
    </source>
</evidence>
<evidence type="ECO:0000256" key="9">
    <source>
        <dbReference type="ARBA" id="ARBA00023136"/>
    </source>
</evidence>
<evidence type="ECO:0000256" key="6">
    <source>
        <dbReference type="ARBA" id="ARBA00022737"/>
    </source>
</evidence>
<evidence type="ECO:0000256" key="4">
    <source>
        <dbReference type="ARBA" id="ARBA00022692"/>
    </source>
</evidence>
<dbReference type="GO" id="GO:0005178">
    <property type="term" value="F:integrin binding"/>
    <property type="evidence" value="ECO:0007669"/>
    <property type="project" value="TreeGrafter"/>
</dbReference>
<feature type="domain" description="Integrin beta subunit VWA" evidence="13">
    <location>
        <begin position="42"/>
        <end position="219"/>
    </location>
</feature>
<feature type="signal peptide" evidence="12">
    <location>
        <begin position="1"/>
        <end position="25"/>
    </location>
</feature>
<evidence type="ECO:0000256" key="2">
    <source>
        <dbReference type="ARBA" id="ARBA00007449"/>
    </source>
</evidence>
<dbReference type="GO" id="GO:0008305">
    <property type="term" value="C:integrin complex"/>
    <property type="evidence" value="ECO:0007669"/>
    <property type="project" value="TreeGrafter"/>
</dbReference>
<name>A0A9N9T313_DIABA</name>
<dbReference type="PANTHER" id="PTHR10082:SF60">
    <property type="entry name" value="INTEGRIN BETA-PS"/>
    <property type="match status" value="1"/>
</dbReference>
<evidence type="ECO:0000256" key="10">
    <source>
        <dbReference type="ARBA" id="ARBA00023157"/>
    </source>
</evidence>
<reference evidence="14" key="1">
    <citation type="submission" date="2022-01" db="EMBL/GenBank/DDBJ databases">
        <authorList>
            <person name="King R."/>
        </authorList>
    </citation>
    <scope>NUCLEOTIDE SEQUENCE</scope>
</reference>
<dbReference type="GO" id="GO:0033627">
    <property type="term" value="P:cell adhesion mediated by integrin"/>
    <property type="evidence" value="ECO:0007669"/>
    <property type="project" value="TreeGrafter"/>
</dbReference>
<evidence type="ECO:0000259" key="13">
    <source>
        <dbReference type="SMART" id="SM00187"/>
    </source>
</evidence>
<dbReference type="InterPro" id="IPR015439">
    <property type="entry name" value="Integrin_b-2_sf"/>
</dbReference>
<keyword evidence="9" id="KW-0472">Membrane</keyword>
<dbReference type="InterPro" id="IPR002369">
    <property type="entry name" value="Integrin_bsu_VWA"/>
</dbReference>
<evidence type="ECO:0000313" key="14">
    <source>
        <dbReference type="EMBL" id="CAG9834766.1"/>
    </source>
</evidence>
<dbReference type="InterPro" id="IPR036465">
    <property type="entry name" value="vWFA_dom_sf"/>
</dbReference>
<dbReference type="Pfam" id="PF00362">
    <property type="entry name" value="Integrin_beta"/>
    <property type="match status" value="1"/>
</dbReference>
<feature type="chain" id="PRO_5040509322" description="Integrin beta subunit VWA domain-containing protein" evidence="12">
    <location>
        <begin position="26"/>
        <end position="220"/>
    </location>
</feature>
<dbReference type="Gene3D" id="6.20.50.10">
    <property type="match status" value="1"/>
</dbReference>
<gene>
    <name evidence="14" type="ORF">DIABBA_LOCUS8041</name>
</gene>
<dbReference type="EMBL" id="OU898280">
    <property type="protein sequence ID" value="CAG9834766.1"/>
    <property type="molecule type" value="Genomic_DNA"/>
</dbReference>
<dbReference type="InterPro" id="IPR033760">
    <property type="entry name" value="Integrin_beta_N"/>
</dbReference>
<keyword evidence="10" id="KW-1015">Disulfide bond</keyword>
<keyword evidence="5 12" id="KW-0732">Signal</keyword>
<dbReference type="Gene3D" id="3.30.1680.10">
    <property type="entry name" value="ligand-binding face of the semaphorins, domain 2"/>
    <property type="match status" value="1"/>
</dbReference>
<dbReference type="Pfam" id="PF17205">
    <property type="entry name" value="PSI_integrin"/>
    <property type="match status" value="1"/>
</dbReference>
<keyword evidence="6" id="KW-0677">Repeat</keyword>
<dbReference type="InterPro" id="IPR015812">
    <property type="entry name" value="Integrin_bsu"/>
</dbReference>
<keyword evidence="8" id="KW-0401">Integrin</keyword>
<comment type="subcellular location">
    <subcellularLocation>
        <location evidence="1">Membrane</location>
        <topology evidence="1">Single-pass type I membrane protein</topology>
    </subcellularLocation>
</comment>
<dbReference type="Proteomes" id="UP001153709">
    <property type="component" value="Chromosome 5"/>
</dbReference>
<keyword evidence="3" id="KW-0245">EGF-like domain</keyword>
<dbReference type="Gene3D" id="3.40.50.410">
    <property type="entry name" value="von Willebrand factor, type A domain"/>
    <property type="match status" value="1"/>
</dbReference>
<dbReference type="OrthoDB" id="410592at2759"/>
<evidence type="ECO:0000313" key="15">
    <source>
        <dbReference type="Proteomes" id="UP001153709"/>
    </source>
</evidence>
<dbReference type="SUPFAM" id="SSF103575">
    <property type="entry name" value="Plexin repeat"/>
    <property type="match status" value="1"/>
</dbReference>
<evidence type="ECO:0000256" key="5">
    <source>
        <dbReference type="ARBA" id="ARBA00022729"/>
    </source>
</evidence>
<dbReference type="GO" id="GO:0009986">
    <property type="term" value="C:cell surface"/>
    <property type="evidence" value="ECO:0007669"/>
    <property type="project" value="TreeGrafter"/>
</dbReference>
<dbReference type="GO" id="GO:0007229">
    <property type="term" value="P:integrin-mediated signaling pathway"/>
    <property type="evidence" value="ECO:0007669"/>
    <property type="project" value="UniProtKB-KW"/>
</dbReference>
<evidence type="ECO:0000256" key="7">
    <source>
        <dbReference type="ARBA" id="ARBA00022989"/>
    </source>
</evidence>
<keyword evidence="15" id="KW-1185">Reference proteome</keyword>
<keyword evidence="11" id="KW-0325">Glycoprotein</keyword>
<keyword evidence="7" id="KW-1133">Transmembrane helix</keyword>
<evidence type="ECO:0000256" key="8">
    <source>
        <dbReference type="ARBA" id="ARBA00023037"/>
    </source>
</evidence>
<dbReference type="GO" id="GO:0016477">
    <property type="term" value="P:cell migration"/>
    <property type="evidence" value="ECO:0007669"/>
    <property type="project" value="TreeGrafter"/>
</dbReference>
<sequence length="220" mass="24911">MEVPTIKCFVRNNVLLLLFITIVKAQIAPKISTPNSCALKERCGECIQTPGCAWCYDPNFGNEPRCFDPELKFQQHKKCPEEFVFFPDNIQNFVTNLELTKVHKGVIDGDKTIAKGIGESYNAGGVRDKMVQVAPQRIRLKLRPGKLHSIEMKYTQAEDYPMDVYYLMGLSKSMSDNEKLLHLGERLATTTKQLTSHFRLGFGTFVDKVVMSNGNNLTEK</sequence>
<evidence type="ECO:0000256" key="11">
    <source>
        <dbReference type="ARBA" id="ARBA00023180"/>
    </source>
</evidence>
<accession>A0A9N9T313</accession>
<dbReference type="GO" id="GO:0007160">
    <property type="term" value="P:cell-matrix adhesion"/>
    <property type="evidence" value="ECO:0007669"/>
    <property type="project" value="TreeGrafter"/>
</dbReference>
<dbReference type="GO" id="GO:0005925">
    <property type="term" value="C:focal adhesion"/>
    <property type="evidence" value="ECO:0007669"/>
    <property type="project" value="TreeGrafter"/>
</dbReference>
<protein>
    <recommendedName>
        <fullName evidence="13">Integrin beta subunit VWA domain-containing protein</fullName>
    </recommendedName>
</protein>
<dbReference type="AlphaFoldDB" id="A0A9N9T313"/>
<evidence type="ECO:0000256" key="1">
    <source>
        <dbReference type="ARBA" id="ARBA00004479"/>
    </source>
</evidence>
<organism evidence="14 15">
    <name type="scientific">Diabrotica balteata</name>
    <name type="common">Banded cucumber beetle</name>
    <dbReference type="NCBI Taxonomy" id="107213"/>
    <lineage>
        <taxon>Eukaryota</taxon>
        <taxon>Metazoa</taxon>
        <taxon>Ecdysozoa</taxon>
        <taxon>Arthropoda</taxon>
        <taxon>Hexapoda</taxon>
        <taxon>Insecta</taxon>
        <taxon>Pterygota</taxon>
        <taxon>Neoptera</taxon>
        <taxon>Endopterygota</taxon>
        <taxon>Coleoptera</taxon>
        <taxon>Polyphaga</taxon>
        <taxon>Cucujiformia</taxon>
        <taxon>Chrysomeloidea</taxon>
        <taxon>Chrysomelidae</taxon>
        <taxon>Galerucinae</taxon>
        <taxon>Diabroticina</taxon>
        <taxon>Diabroticites</taxon>
        <taxon>Diabrotica</taxon>
    </lineage>
</organism>
<proteinExistence type="inferred from homology"/>
<keyword evidence="4" id="KW-0812">Transmembrane</keyword>
<dbReference type="SMART" id="SM00187">
    <property type="entry name" value="INB"/>
    <property type="match status" value="1"/>
</dbReference>
<comment type="similarity">
    <text evidence="2">Belongs to the integrin beta chain family.</text>
</comment>